<dbReference type="AlphaFoldDB" id="A0A4R9LT06"/>
<keyword evidence="7" id="KW-1185">Reference proteome</keyword>
<reference evidence="6" key="1">
    <citation type="journal article" date="2019" name="PLoS Negl. Trop. Dis.">
        <title>Revisiting the worldwide diversity of Leptospira species in the environment.</title>
        <authorList>
            <person name="Vincent A.T."/>
            <person name="Schiettekatte O."/>
            <person name="Bourhy P."/>
            <person name="Veyrier F.J."/>
            <person name="Picardeau M."/>
        </authorList>
    </citation>
    <scope>NUCLEOTIDE SEQUENCE [LARGE SCALE GENOMIC DNA]</scope>
    <source>
        <strain evidence="6">201400974</strain>
    </source>
</reference>
<dbReference type="GO" id="GO:0000976">
    <property type="term" value="F:transcription cis-regulatory region binding"/>
    <property type="evidence" value="ECO:0007669"/>
    <property type="project" value="TreeGrafter"/>
</dbReference>
<dbReference type="SUPFAM" id="SSF48498">
    <property type="entry name" value="Tetracyclin repressor-like, C-terminal domain"/>
    <property type="match status" value="1"/>
</dbReference>
<gene>
    <name evidence="6" type="ORF">EHS11_04460</name>
</gene>
<dbReference type="OrthoDB" id="9179041at2"/>
<keyword evidence="1" id="KW-0805">Transcription regulation</keyword>
<dbReference type="Proteomes" id="UP000298264">
    <property type="component" value="Unassembled WGS sequence"/>
</dbReference>
<proteinExistence type="predicted"/>
<dbReference type="SUPFAM" id="SSF46689">
    <property type="entry name" value="Homeodomain-like"/>
    <property type="match status" value="1"/>
</dbReference>
<organism evidence="6 7">
    <name type="scientific">Leptospira ilyithenensis</name>
    <dbReference type="NCBI Taxonomy" id="2484901"/>
    <lineage>
        <taxon>Bacteria</taxon>
        <taxon>Pseudomonadati</taxon>
        <taxon>Spirochaetota</taxon>
        <taxon>Spirochaetia</taxon>
        <taxon>Leptospirales</taxon>
        <taxon>Leptospiraceae</taxon>
        <taxon>Leptospira</taxon>
    </lineage>
</organism>
<evidence type="ECO:0000259" key="5">
    <source>
        <dbReference type="PROSITE" id="PS50977"/>
    </source>
</evidence>
<name>A0A4R9LT06_9LEPT</name>
<evidence type="ECO:0000313" key="6">
    <source>
        <dbReference type="EMBL" id="TGN13220.1"/>
    </source>
</evidence>
<dbReference type="Gene3D" id="1.10.357.10">
    <property type="entry name" value="Tetracycline Repressor, domain 2"/>
    <property type="match status" value="1"/>
</dbReference>
<evidence type="ECO:0000256" key="4">
    <source>
        <dbReference type="PROSITE-ProRule" id="PRU00335"/>
    </source>
</evidence>
<accession>A0A4R9LT06</accession>
<sequence length="193" mass="21794">MVLLHSEAILEEKGVQALSLRDVASDLGVSHSAPYRHFPSKLDLLFALATRGFSDLRDAMDLAWKENEGAIPKLNAAGAAYIHLVLLHPRRTELMFGGEVNCDMEPPDDLQQVGKEAYMGLYRIVEMGQADNVFRNDFTTETLAMSVWSAVHGFAVINERYWRLTKTEEEREIIQKQMNSLLEIVVHGIRINP</sequence>
<dbReference type="InterPro" id="IPR001647">
    <property type="entry name" value="HTH_TetR"/>
</dbReference>
<dbReference type="Pfam" id="PF00440">
    <property type="entry name" value="TetR_N"/>
    <property type="match status" value="1"/>
</dbReference>
<evidence type="ECO:0000256" key="2">
    <source>
        <dbReference type="ARBA" id="ARBA00023125"/>
    </source>
</evidence>
<dbReference type="PANTHER" id="PTHR30055:SF220">
    <property type="entry name" value="TETR-FAMILY REGULATORY PROTEIN"/>
    <property type="match status" value="1"/>
</dbReference>
<dbReference type="PANTHER" id="PTHR30055">
    <property type="entry name" value="HTH-TYPE TRANSCRIPTIONAL REGULATOR RUTR"/>
    <property type="match status" value="1"/>
</dbReference>
<feature type="domain" description="HTH tetR-type" evidence="5">
    <location>
        <begin position="1"/>
        <end position="56"/>
    </location>
</feature>
<dbReference type="InterPro" id="IPR009057">
    <property type="entry name" value="Homeodomain-like_sf"/>
</dbReference>
<dbReference type="EMBL" id="RQHV01000032">
    <property type="protein sequence ID" value="TGN13220.1"/>
    <property type="molecule type" value="Genomic_DNA"/>
</dbReference>
<comment type="caution">
    <text evidence="6">The sequence shown here is derived from an EMBL/GenBank/DDBJ whole genome shotgun (WGS) entry which is preliminary data.</text>
</comment>
<keyword evidence="3" id="KW-0804">Transcription</keyword>
<feature type="DNA-binding region" description="H-T-H motif" evidence="4">
    <location>
        <begin position="19"/>
        <end position="38"/>
    </location>
</feature>
<keyword evidence="2 4" id="KW-0238">DNA-binding</keyword>
<dbReference type="Pfam" id="PF13305">
    <property type="entry name" value="TetR_C_33"/>
    <property type="match status" value="1"/>
</dbReference>
<evidence type="ECO:0000256" key="3">
    <source>
        <dbReference type="ARBA" id="ARBA00023163"/>
    </source>
</evidence>
<dbReference type="PROSITE" id="PS50977">
    <property type="entry name" value="HTH_TETR_2"/>
    <property type="match status" value="1"/>
</dbReference>
<dbReference type="GO" id="GO:0003700">
    <property type="term" value="F:DNA-binding transcription factor activity"/>
    <property type="evidence" value="ECO:0007669"/>
    <property type="project" value="TreeGrafter"/>
</dbReference>
<evidence type="ECO:0000313" key="7">
    <source>
        <dbReference type="Proteomes" id="UP000298264"/>
    </source>
</evidence>
<dbReference type="InterPro" id="IPR050109">
    <property type="entry name" value="HTH-type_TetR-like_transc_reg"/>
</dbReference>
<dbReference type="InterPro" id="IPR036271">
    <property type="entry name" value="Tet_transcr_reg_TetR-rel_C_sf"/>
</dbReference>
<dbReference type="InterPro" id="IPR025996">
    <property type="entry name" value="MT1864/Rv1816-like_C"/>
</dbReference>
<protein>
    <submittedName>
        <fullName evidence="6">TetR/AcrR family transcriptional regulator</fullName>
    </submittedName>
</protein>
<evidence type="ECO:0000256" key="1">
    <source>
        <dbReference type="ARBA" id="ARBA00023015"/>
    </source>
</evidence>